<proteinExistence type="predicted"/>
<dbReference type="EMBL" id="JBHSOE010000256">
    <property type="protein sequence ID" value="MFC5661318.1"/>
    <property type="molecule type" value="Genomic_DNA"/>
</dbReference>
<reference evidence="2" key="1">
    <citation type="journal article" date="2019" name="Int. J. Syst. Evol. Microbiol.">
        <title>The Global Catalogue of Microorganisms (GCM) 10K type strain sequencing project: providing services to taxonomists for standard genome sequencing and annotation.</title>
        <authorList>
            <consortium name="The Broad Institute Genomics Platform"/>
            <consortium name="The Broad Institute Genome Sequencing Center for Infectious Disease"/>
            <person name="Wu L."/>
            <person name="Ma J."/>
        </authorList>
    </citation>
    <scope>NUCLEOTIDE SEQUENCE [LARGE SCALE GENOMIC DNA]</scope>
    <source>
        <strain evidence="2">KCTC 5701</strain>
    </source>
</reference>
<dbReference type="Proteomes" id="UP001596065">
    <property type="component" value="Unassembled WGS sequence"/>
</dbReference>
<keyword evidence="2" id="KW-1185">Reference proteome</keyword>
<evidence type="ECO:0000313" key="1">
    <source>
        <dbReference type="EMBL" id="MFC5661318.1"/>
    </source>
</evidence>
<protein>
    <submittedName>
        <fullName evidence="1">Uncharacterized protein</fullName>
    </submittedName>
</protein>
<dbReference type="RefSeq" id="WP_382467196.1">
    <property type="nucleotide sequence ID" value="NZ_JBHSOE010000256.1"/>
</dbReference>
<sequence length="202" mass="22619">TAERRDLLNNVLRIGGFMTPKGKPKVPEALFKTICESLGLKTDKRRARDGDKRPTIRFVDQQSAAFMMEILENRKDDGLSLQLRKAEKATTEVDHGLDLNIYMDHKTRSTNGQDLDAPHSVITEALAELPVPVPEAWAMTALSDDELATMTSWSPASIAMTFASLYLTEFMDRLSSNELRRLREYITGTVTGGYDAQEAFYG</sequence>
<accession>A0ABW0WSQ3</accession>
<gene>
    <name evidence="1" type="ORF">ACFP3J_38650</name>
</gene>
<evidence type="ECO:0000313" key="2">
    <source>
        <dbReference type="Proteomes" id="UP001596065"/>
    </source>
</evidence>
<feature type="non-terminal residue" evidence="1">
    <location>
        <position position="1"/>
    </location>
</feature>
<organism evidence="1 2">
    <name type="scientific">Streptomyces nogalater</name>
    <dbReference type="NCBI Taxonomy" id="38314"/>
    <lineage>
        <taxon>Bacteria</taxon>
        <taxon>Bacillati</taxon>
        <taxon>Actinomycetota</taxon>
        <taxon>Actinomycetes</taxon>
        <taxon>Kitasatosporales</taxon>
        <taxon>Streptomycetaceae</taxon>
        <taxon>Streptomyces</taxon>
    </lineage>
</organism>
<comment type="caution">
    <text evidence="1">The sequence shown here is derived from an EMBL/GenBank/DDBJ whole genome shotgun (WGS) entry which is preliminary data.</text>
</comment>
<name>A0ABW0WSQ3_STRNO</name>